<protein>
    <recommendedName>
        <fullName evidence="1">Thioredoxin-like fold domain-containing protein</fullName>
    </recommendedName>
</protein>
<dbReference type="RefSeq" id="WP_084447198.1">
    <property type="nucleotide sequence ID" value="NZ_FWWW01000091.1"/>
</dbReference>
<gene>
    <name evidence="2" type="ORF">SAMN00120144_0125</name>
</gene>
<evidence type="ECO:0000259" key="1">
    <source>
        <dbReference type="Pfam" id="PF13192"/>
    </source>
</evidence>
<name>A0A1W1W1Q8_9BACT</name>
<dbReference type="OrthoDB" id="2080764at2"/>
<dbReference type="Proteomes" id="UP000192266">
    <property type="component" value="Unassembled WGS sequence"/>
</dbReference>
<accession>A0A1W1W1Q8</accession>
<proteinExistence type="predicted"/>
<dbReference type="Gene3D" id="3.40.30.10">
    <property type="entry name" value="Glutaredoxin"/>
    <property type="match status" value="1"/>
</dbReference>
<feature type="domain" description="Thioredoxin-like fold" evidence="1">
    <location>
        <begin position="4"/>
        <end position="67"/>
    </location>
</feature>
<dbReference type="SUPFAM" id="SSF52833">
    <property type="entry name" value="Thioredoxin-like"/>
    <property type="match status" value="1"/>
</dbReference>
<evidence type="ECO:0000313" key="2">
    <source>
        <dbReference type="EMBL" id="SMB99311.1"/>
    </source>
</evidence>
<keyword evidence="3" id="KW-1185">Reference proteome</keyword>
<dbReference type="STRING" id="645990.SAMN00120144_0125"/>
<dbReference type="Pfam" id="PF13192">
    <property type="entry name" value="Thioredoxin_3"/>
    <property type="match status" value="1"/>
</dbReference>
<dbReference type="InterPro" id="IPR036249">
    <property type="entry name" value="Thioredoxin-like_sf"/>
</dbReference>
<sequence>MKRTVEIFTAGCPFCEPVVELVQTVACNSCEVSTHNLADAVAGSEALRKAREYGVQALPAVAVNGVLLACCQSEGITRETLKQAGIGQAA</sequence>
<evidence type="ECO:0000313" key="3">
    <source>
        <dbReference type="Proteomes" id="UP000192266"/>
    </source>
</evidence>
<dbReference type="AlphaFoldDB" id="A0A1W1W1Q8"/>
<dbReference type="InterPro" id="IPR012336">
    <property type="entry name" value="Thioredoxin-like_fold"/>
</dbReference>
<reference evidence="2 3" key="1">
    <citation type="submission" date="2017-04" db="EMBL/GenBank/DDBJ databases">
        <authorList>
            <person name="Afonso C.L."/>
            <person name="Miller P.J."/>
            <person name="Scott M.A."/>
            <person name="Spackman E."/>
            <person name="Goraichik I."/>
            <person name="Dimitrov K.M."/>
            <person name="Suarez D.L."/>
            <person name="Swayne D.E."/>
        </authorList>
    </citation>
    <scope>NUCLEOTIDE SEQUENCE [LARGE SCALE GENOMIC DNA]</scope>
    <source>
        <strain evidence="2 3">DSM 11622</strain>
    </source>
</reference>
<organism evidence="2 3">
    <name type="scientific">Hymenobacter roseosalivarius DSM 11622</name>
    <dbReference type="NCBI Taxonomy" id="645990"/>
    <lineage>
        <taxon>Bacteria</taxon>
        <taxon>Pseudomonadati</taxon>
        <taxon>Bacteroidota</taxon>
        <taxon>Cytophagia</taxon>
        <taxon>Cytophagales</taxon>
        <taxon>Hymenobacteraceae</taxon>
        <taxon>Hymenobacter</taxon>
    </lineage>
</organism>
<dbReference type="EMBL" id="FWWW01000091">
    <property type="protein sequence ID" value="SMB99311.1"/>
    <property type="molecule type" value="Genomic_DNA"/>
</dbReference>